<organism evidence="8 9">
    <name type="scientific">Talaromyces amestolkiae</name>
    <dbReference type="NCBI Taxonomy" id="1196081"/>
    <lineage>
        <taxon>Eukaryota</taxon>
        <taxon>Fungi</taxon>
        <taxon>Dikarya</taxon>
        <taxon>Ascomycota</taxon>
        <taxon>Pezizomycotina</taxon>
        <taxon>Eurotiomycetes</taxon>
        <taxon>Eurotiomycetidae</taxon>
        <taxon>Eurotiales</taxon>
        <taxon>Trichocomaceae</taxon>
        <taxon>Talaromyces</taxon>
        <taxon>Talaromyces sect. Talaromyces</taxon>
    </lineage>
</organism>
<accession>A0A364L1H0</accession>
<sequence>MLARRKHDLDYAKGLEDQVELLREEVARLRALIPDLNVSGDDSNILNGDDEQFRSEGDKAQVAPIPRDMSPAISDVSAMMWRMNIDETGESTFIGPSGNFCFPSTHPEAYENFRDNRRPGELHNDHQIQSHETPYNPVEDAHVTNHLIYLFSNFINPIHFFLDNKTLVTIQQQSLSLPLALIKYAILAAASLLSDDTKSKDYGNAMAAAFDATALTVCRDNANVSVVQAFSIMCWRELGLEQHRMAWMYNSMCASMMLHLGLHVSSLLALEESKAITDDDLTNLDPSDVRLKAFWSAVLMDSYSFEFDTLGKSQQHHLLLEARERLFSFHLSMDVRVQFRRERTSPTLIILHMSYNMSQMLIHRPYLREAPDSSVYRLSVRSMSTAANNMVKLIREYERIAQFDKAPYFVSHSVMTAAITHLLLATSEDSSIRTRSISRFRISMPSHIETIGPLHSLDNSFDVSTWADVDPTEFSSYVANIAEFDPMGAGAWDLGLMFSEN</sequence>
<dbReference type="Pfam" id="PF04082">
    <property type="entry name" value="Fungal_trans"/>
    <property type="match status" value="1"/>
</dbReference>
<dbReference type="GO" id="GO:0003677">
    <property type="term" value="F:DNA binding"/>
    <property type="evidence" value="ECO:0007669"/>
    <property type="project" value="UniProtKB-KW"/>
</dbReference>
<dbReference type="InterPro" id="IPR051615">
    <property type="entry name" value="Transcr_Regulatory_Elem"/>
</dbReference>
<feature type="domain" description="Xylanolytic transcriptional activator regulatory" evidence="7">
    <location>
        <begin position="150"/>
        <end position="303"/>
    </location>
</feature>
<dbReference type="STRING" id="1196081.A0A364L1H0"/>
<keyword evidence="1" id="KW-0479">Metal-binding</keyword>
<evidence type="ECO:0000256" key="4">
    <source>
        <dbReference type="ARBA" id="ARBA00023125"/>
    </source>
</evidence>
<reference evidence="8 9" key="1">
    <citation type="journal article" date="2017" name="Biotechnol. Biofuels">
        <title>Differential beta-glucosidase expression as a function of carbon source availability in Talaromyces amestolkiae: a genomic and proteomic approach.</title>
        <authorList>
            <person name="de Eugenio L.I."/>
            <person name="Mendez-Liter J.A."/>
            <person name="Nieto-Dominguez M."/>
            <person name="Alonso L."/>
            <person name="Gil-Munoz J."/>
            <person name="Barriuso J."/>
            <person name="Prieto A."/>
            <person name="Martinez M.J."/>
        </authorList>
    </citation>
    <scope>NUCLEOTIDE SEQUENCE [LARGE SCALE GENOMIC DNA]</scope>
    <source>
        <strain evidence="8 9">CIB</strain>
    </source>
</reference>
<keyword evidence="6" id="KW-0539">Nucleus</keyword>
<dbReference type="AlphaFoldDB" id="A0A364L1H0"/>
<dbReference type="PANTHER" id="PTHR31313">
    <property type="entry name" value="TY1 ENHANCER ACTIVATOR"/>
    <property type="match status" value="1"/>
</dbReference>
<evidence type="ECO:0000256" key="1">
    <source>
        <dbReference type="ARBA" id="ARBA00022723"/>
    </source>
</evidence>
<keyword evidence="3" id="KW-0805">Transcription regulation</keyword>
<evidence type="ECO:0000313" key="9">
    <source>
        <dbReference type="Proteomes" id="UP000249363"/>
    </source>
</evidence>
<dbReference type="GO" id="GO:0008270">
    <property type="term" value="F:zinc ion binding"/>
    <property type="evidence" value="ECO:0007669"/>
    <property type="project" value="InterPro"/>
</dbReference>
<dbReference type="GeneID" id="63794887"/>
<evidence type="ECO:0000256" key="2">
    <source>
        <dbReference type="ARBA" id="ARBA00022833"/>
    </source>
</evidence>
<dbReference type="InterPro" id="IPR007219">
    <property type="entry name" value="XnlR_reg_dom"/>
</dbReference>
<dbReference type="GO" id="GO:0006351">
    <property type="term" value="P:DNA-templated transcription"/>
    <property type="evidence" value="ECO:0007669"/>
    <property type="project" value="InterPro"/>
</dbReference>
<dbReference type="PANTHER" id="PTHR31313:SF81">
    <property type="entry name" value="TY1 ENHANCER ACTIVATOR"/>
    <property type="match status" value="1"/>
</dbReference>
<comment type="caution">
    <text evidence="8">The sequence shown here is derived from an EMBL/GenBank/DDBJ whole genome shotgun (WGS) entry which is preliminary data.</text>
</comment>
<protein>
    <recommendedName>
        <fullName evidence="7">Xylanolytic transcriptional activator regulatory domain-containing protein</fullName>
    </recommendedName>
</protein>
<proteinExistence type="predicted"/>
<evidence type="ECO:0000313" key="8">
    <source>
        <dbReference type="EMBL" id="RAO69659.1"/>
    </source>
</evidence>
<keyword evidence="5" id="KW-0804">Transcription</keyword>
<dbReference type="EMBL" id="MIKG01000010">
    <property type="protein sequence ID" value="RAO69659.1"/>
    <property type="molecule type" value="Genomic_DNA"/>
</dbReference>
<dbReference type="OrthoDB" id="10249920at2759"/>
<dbReference type="Proteomes" id="UP000249363">
    <property type="component" value="Unassembled WGS sequence"/>
</dbReference>
<keyword evidence="9" id="KW-1185">Reference proteome</keyword>
<evidence type="ECO:0000256" key="6">
    <source>
        <dbReference type="ARBA" id="ARBA00023242"/>
    </source>
</evidence>
<keyword evidence="2" id="KW-0862">Zinc</keyword>
<evidence type="ECO:0000256" key="3">
    <source>
        <dbReference type="ARBA" id="ARBA00023015"/>
    </source>
</evidence>
<evidence type="ECO:0000256" key="5">
    <source>
        <dbReference type="ARBA" id="ARBA00023163"/>
    </source>
</evidence>
<name>A0A364L1H0_TALAM</name>
<dbReference type="CDD" id="cd12148">
    <property type="entry name" value="fungal_TF_MHR"/>
    <property type="match status" value="1"/>
</dbReference>
<gene>
    <name evidence="8" type="ORF">BHQ10_005671</name>
</gene>
<keyword evidence="4" id="KW-0238">DNA-binding</keyword>
<evidence type="ECO:0000259" key="7">
    <source>
        <dbReference type="Pfam" id="PF04082"/>
    </source>
</evidence>
<dbReference type="RefSeq" id="XP_040734175.1">
    <property type="nucleotide sequence ID" value="XM_040878172.1"/>
</dbReference>